<evidence type="ECO:0000313" key="2">
    <source>
        <dbReference type="Proteomes" id="UP000887013"/>
    </source>
</evidence>
<organism evidence="1 2">
    <name type="scientific">Nephila pilipes</name>
    <name type="common">Giant wood spider</name>
    <name type="synonym">Nephila maculata</name>
    <dbReference type="NCBI Taxonomy" id="299642"/>
    <lineage>
        <taxon>Eukaryota</taxon>
        <taxon>Metazoa</taxon>
        <taxon>Ecdysozoa</taxon>
        <taxon>Arthropoda</taxon>
        <taxon>Chelicerata</taxon>
        <taxon>Arachnida</taxon>
        <taxon>Araneae</taxon>
        <taxon>Araneomorphae</taxon>
        <taxon>Entelegynae</taxon>
        <taxon>Araneoidea</taxon>
        <taxon>Nephilidae</taxon>
        <taxon>Nephila</taxon>
    </lineage>
</organism>
<reference evidence="1" key="1">
    <citation type="submission" date="2020-08" db="EMBL/GenBank/DDBJ databases">
        <title>Multicomponent nature underlies the extraordinary mechanical properties of spider dragline silk.</title>
        <authorList>
            <person name="Kono N."/>
            <person name="Nakamura H."/>
            <person name="Mori M."/>
            <person name="Yoshida Y."/>
            <person name="Ohtoshi R."/>
            <person name="Malay A.D."/>
            <person name="Moran D.A.P."/>
            <person name="Tomita M."/>
            <person name="Numata K."/>
            <person name="Arakawa K."/>
        </authorList>
    </citation>
    <scope>NUCLEOTIDE SEQUENCE</scope>
</reference>
<name>A0A8X6PTH0_NEPPI</name>
<comment type="caution">
    <text evidence="1">The sequence shown here is derived from an EMBL/GenBank/DDBJ whole genome shotgun (WGS) entry which is preliminary data.</text>
</comment>
<accession>A0A8X6PTH0</accession>
<keyword evidence="2" id="KW-1185">Reference proteome</keyword>
<feature type="non-terminal residue" evidence="1">
    <location>
        <position position="1"/>
    </location>
</feature>
<sequence>LVGDRPRQDGQVLCTLRRHQRHSLYPGCKREKECTSILSTAVAS</sequence>
<protein>
    <submittedName>
        <fullName evidence="1">Uncharacterized protein</fullName>
    </submittedName>
</protein>
<dbReference type="EMBL" id="BMAW01073513">
    <property type="protein sequence ID" value="GFT88020.1"/>
    <property type="molecule type" value="Genomic_DNA"/>
</dbReference>
<proteinExistence type="predicted"/>
<dbReference type="Proteomes" id="UP000887013">
    <property type="component" value="Unassembled WGS sequence"/>
</dbReference>
<evidence type="ECO:0000313" key="1">
    <source>
        <dbReference type="EMBL" id="GFT88020.1"/>
    </source>
</evidence>
<dbReference type="AlphaFoldDB" id="A0A8X6PTH0"/>
<gene>
    <name evidence="1" type="ORF">NPIL_577441</name>
</gene>